<gene>
    <name evidence="2" type="ORF">QHT84_06420</name>
</gene>
<keyword evidence="3" id="KW-1185">Reference proteome</keyword>
<dbReference type="SUPFAM" id="SSF52343">
    <property type="entry name" value="Ferredoxin reductase-like, C-terminal NADP-linked domain"/>
    <property type="match status" value="1"/>
</dbReference>
<reference evidence="2 3" key="1">
    <citation type="submission" date="2023-05" db="EMBL/GenBank/DDBJ databases">
        <title>Flavobacterium sedimenti sp. nov., isolated from the sediment.</title>
        <authorList>
            <person name="Wu N."/>
        </authorList>
    </citation>
    <scope>NUCLEOTIDE SEQUENCE [LARGE SCALE GENOMIC DNA]</scope>
    <source>
        <strain evidence="2 3">YZ-48</strain>
    </source>
</reference>
<evidence type="ECO:0000313" key="2">
    <source>
        <dbReference type="EMBL" id="MDI9257045.1"/>
    </source>
</evidence>
<dbReference type="PANTHER" id="PTHR47354:SF5">
    <property type="entry name" value="PROTEIN RFBI"/>
    <property type="match status" value="1"/>
</dbReference>
<evidence type="ECO:0000313" key="3">
    <source>
        <dbReference type="Proteomes" id="UP001230035"/>
    </source>
</evidence>
<protein>
    <submittedName>
        <fullName evidence="2">FAD-binding oxidoreductase</fullName>
    </submittedName>
</protein>
<dbReference type="EMBL" id="JASGBP010000003">
    <property type="protein sequence ID" value="MDI9257045.1"/>
    <property type="molecule type" value="Genomic_DNA"/>
</dbReference>
<dbReference type="RefSeq" id="WP_283238731.1">
    <property type="nucleotide sequence ID" value="NZ_JASGBP010000003.1"/>
</dbReference>
<evidence type="ECO:0000259" key="1">
    <source>
        <dbReference type="PROSITE" id="PS51384"/>
    </source>
</evidence>
<dbReference type="InterPro" id="IPR001433">
    <property type="entry name" value="OxRdtase_FAD/NAD-bd"/>
</dbReference>
<proteinExistence type="predicted"/>
<name>A0ABT6XPN8_9FLAO</name>
<dbReference type="Proteomes" id="UP001230035">
    <property type="component" value="Unassembled WGS sequence"/>
</dbReference>
<dbReference type="InterPro" id="IPR008333">
    <property type="entry name" value="Cbr1-like_FAD-bd_dom"/>
</dbReference>
<dbReference type="Gene3D" id="2.40.30.10">
    <property type="entry name" value="Translation factors"/>
    <property type="match status" value="1"/>
</dbReference>
<dbReference type="PRINTS" id="PR00410">
    <property type="entry name" value="PHEHYDRXLASE"/>
</dbReference>
<organism evidence="2 3">
    <name type="scientific">Flavobacterium sedimenticola</name>
    <dbReference type="NCBI Taxonomy" id="3043286"/>
    <lineage>
        <taxon>Bacteria</taxon>
        <taxon>Pseudomonadati</taxon>
        <taxon>Bacteroidota</taxon>
        <taxon>Flavobacteriia</taxon>
        <taxon>Flavobacteriales</taxon>
        <taxon>Flavobacteriaceae</taxon>
        <taxon>Flavobacterium</taxon>
    </lineage>
</organism>
<dbReference type="Pfam" id="PF00970">
    <property type="entry name" value="FAD_binding_6"/>
    <property type="match status" value="1"/>
</dbReference>
<feature type="domain" description="FAD-binding FR-type" evidence="1">
    <location>
        <begin position="1"/>
        <end position="102"/>
    </location>
</feature>
<sequence length="222" mass="25398">MNKHVVKVLEAKFITHDVKKFVVEKPEGYAFIPGQATDVSINLPDWKDQLRPFTFTNRSDSNYLEFMIKLYNDRNGVTKAMGKVNAGDELVLHDVFGAIQYKGPGVFIAAGSGITPFISIFRELYKHNLINGNRLIYVNKTSEDIIMGQELFKMLKKNFINVLTRENTIGFVGKRIDRKFLIENIVDFSQHFYVCGPEDFVRDINKHLIDLGADISSLVFEQ</sequence>
<accession>A0ABT6XPN8</accession>
<dbReference type="Gene3D" id="3.40.50.80">
    <property type="entry name" value="Nucleotide-binding domain of ferredoxin-NADP reductase (FNR) module"/>
    <property type="match status" value="1"/>
</dbReference>
<dbReference type="InterPro" id="IPR017927">
    <property type="entry name" value="FAD-bd_FR_type"/>
</dbReference>
<dbReference type="InterPro" id="IPR050415">
    <property type="entry name" value="MRET"/>
</dbReference>
<dbReference type="PANTHER" id="PTHR47354">
    <property type="entry name" value="NADH OXIDOREDUCTASE HCR"/>
    <property type="match status" value="1"/>
</dbReference>
<dbReference type="SUPFAM" id="SSF63380">
    <property type="entry name" value="Riboflavin synthase domain-like"/>
    <property type="match status" value="1"/>
</dbReference>
<dbReference type="Pfam" id="PF00175">
    <property type="entry name" value="NAD_binding_1"/>
    <property type="match status" value="1"/>
</dbReference>
<dbReference type="PROSITE" id="PS51384">
    <property type="entry name" value="FAD_FR"/>
    <property type="match status" value="1"/>
</dbReference>
<dbReference type="InterPro" id="IPR039261">
    <property type="entry name" value="FNR_nucleotide-bd"/>
</dbReference>
<dbReference type="InterPro" id="IPR017938">
    <property type="entry name" value="Riboflavin_synthase-like_b-brl"/>
</dbReference>
<comment type="caution">
    <text evidence="2">The sequence shown here is derived from an EMBL/GenBank/DDBJ whole genome shotgun (WGS) entry which is preliminary data.</text>
</comment>